<keyword evidence="2" id="KW-0378">Hydrolase</keyword>
<evidence type="ECO:0000313" key="2">
    <source>
        <dbReference type="EMBL" id="UOE22172.1"/>
    </source>
</evidence>
<dbReference type="KEGG" id="thao:NI17_021055"/>
<protein>
    <submittedName>
        <fullName evidence="2">Alpha/beta hydrolase</fullName>
    </submittedName>
</protein>
<proteinExistence type="predicted"/>
<keyword evidence="3" id="KW-1185">Reference proteome</keyword>
<evidence type="ECO:0000313" key="3">
    <source>
        <dbReference type="Proteomes" id="UP000265719"/>
    </source>
</evidence>
<organism evidence="2 3">
    <name type="scientific">Thermobifida halotolerans</name>
    <dbReference type="NCBI Taxonomy" id="483545"/>
    <lineage>
        <taxon>Bacteria</taxon>
        <taxon>Bacillati</taxon>
        <taxon>Actinomycetota</taxon>
        <taxon>Actinomycetes</taxon>
        <taxon>Streptosporangiales</taxon>
        <taxon>Nocardiopsidaceae</taxon>
        <taxon>Thermobifida</taxon>
    </lineage>
</organism>
<dbReference type="Gene3D" id="3.40.50.1820">
    <property type="entry name" value="alpha/beta hydrolase"/>
    <property type="match status" value="1"/>
</dbReference>
<dbReference type="Pfam" id="PF00326">
    <property type="entry name" value="Peptidase_S9"/>
    <property type="match status" value="1"/>
</dbReference>
<dbReference type="EMBL" id="CP063196">
    <property type="protein sequence ID" value="UOE22172.1"/>
    <property type="molecule type" value="Genomic_DNA"/>
</dbReference>
<gene>
    <name evidence="2" type="ORF">NI17_021055</name>
</gene>
<feature type="domain" description="Peptidase S9 prolyl oligopeptidase catalytic" evidence="1">
    <location>
        <begin position="77"/>
        <end position="217"/>
    </location>
</feature>
<dbReference type="SUPFAM" id="SSF53474">
    <property type="entry name" value="alpha/beta-Hydrolases"/>
    <property type="match status" value="1"/>
</dbReference>
<reference evidence="2" key="1">
    <citation type="submission" date="2020-10" db="EMBL/GenBank/DDBJ databases">
        <title>De novo genome project of the cellulose decomposer Thermobifida halotolerans type strain.</title>
        <authorList>
            <person name="Nagy I."/>
            <person name="Horvath B."/>
            <person name="Kukolya J."/>
            <person name="Nagy I."/>
            <person name="Orsini M."/>
        </authorList>
    </citation>
    <scope>NUCLEOTIDE SEQUENCE</scope>
    <source>
        <strain evidence="2">DSM 44931</strain>
    </source>
</reference>
<accession>A0AA97M6I8</accession>
<dbReference type="Proteomes" id="UP000265719">
    <property type="component" value="Chromosome"/>
</dbReference>
<sequence>MVIGLHAFEPPRSEAALAGTLPLLGLPVWRFYLGLPLFGHRLPEGGVPEVNRLGQTDYLIQLYGPVVEQAAAELPRVVAELRRSFPVSEAPAGLMGVGAGGAAVFLALAEGDLPVGAVGVVNPVIDPAQVLAARERHLGITYHWSDKSREIATWLDFTERAEELASRDPQPPMLIVNGEHDEIIRPGHGRLLHDALASRHLPHTLRHIVVPDLAHALGPEPGLDPGPPTPGTVLADRALAEWFHAHLLSGAETTVRL</sequence>
<dbReference type="InterPro" id="IPR029058">
    <property type="entry name" value="AB_hydrolase_fold"/>
</dbReference>
<name>A0AA97M6I8_9ACTN</name>
<evidence type="ECO:0000259" key="1">
    <source>
        <dbReference type="Pfam" id="PF00326"/>
    </source>
</evidence>
<dbReference type="GO" id="GO:0008236">
    <property type="term" value="F:serine-type peptidase activity"/>
    <property type="evidence" value="ECO:0007669"/>
    <property type="project" value="InterPro"/>
</dbReference>
<dbReference type="AlphaFoldDB" id="A0AA97M6I8"/>
<dbReference type="GO" id="GO:0006508">
    <property type="term" value="P:proteolysis"/>
    <property type="evidence" value="ECO:0007669"/>
    <property type="project" value="InterPro"/>
</dbReference>
<dbReference type="InterPro" id="IPR001375">
    <property type="entry name" value="Peptidase_S9_cat"/>
</dbReference>